<evidence type="ECO:0000256" key="9">
    <source>
        <dbReference type="SAM" id="MobiDB-lite"/>
    </source>
</evidence>
<dbReference type="PANTHER" id="PTHR12297:SF3">
    <property type="entry name" value="HIG1 DOMAIN FAMILY MEMBER 1A"/>
    <property type="match status" value="1"/>
</dbReference>
<keyword evidence="7" id="KW-0496">Mitochondrion</keyword>
<protein>
    <submittedName>
        <fullName evidence="11">Hypoxia induced protein conserved region-domain-containing protein</fullName>
    </submittedName>
</protein>
<feature type="region of interest" description="Disordered" evidence="9">
    <location>
        <begin position="167"/>
        <end position="226"/>
    </location>
</feature>
<dbReference type="EMBL" id="MU865310">
    <property type="protein sequence ID" value="KAK4229251.1"/>
    <property type="molecule type" value="Genomic_DNA"/>
</dbReference>
<keyword evidence="8" id="KW-0472">Membrane</keyword>
<dbReference type="Proteomes" id="UP001301958">
    <property type="component" value="Unassembled WGS sequence"/>
</dbReference>
<comment type="subunit">
    <text evidence="4">Associates with the respiratory chain complex III/complex IV supercomplex.</text>
</comment>
<dbReference type="PROSITE" id="PS51503">
    <property type="entry name" value="HIG1"/>
    <property type="match status" value="1"/>
</dbReference>
<dbReference type="Gene3D" id="6.10.140.1320">
    <property type="match status" value="1"/>
</dbReference>
<evidence type="ECO:0000256" key="2">
    <source>
        <dbReference type="ARBA" id="ARBA00004325"/>
    </source>
</evidence>
<dbReference type="PANTHER" id="PTHR12297">
    <property type="entry name" value="HYPOXIA-INDUCBILE GENE 1 HIG1 -RELATED"/>
    <property type="match status" value="1"/>
</dbReference>
<comment type="function">
    <text evidence="1">Cytochrome c oxidase subunit which plays a role in assembly of respiratory supercomplexes.</text>
</comment>
<evidence type="ECO:0000256" key="1">
    <source>
        <dbReference type="ARBA" id="ARBA00002584"/>
    </source>
</evidence>
<organism evidence="11 12">
    <name type="scientific">Podospora fimiseda</name>
    <dbReference type="NCBI Taxonomy" id="252190"/>
    <lineage>
        <taxon>Eukaryota</taxon>
        <taxon>Fungi</taxon>
        <taxon>Dikarya</taxon>
        <taxon>Ascomycota</taxon>
        <taxon>Pezizomycotina</taxon>
        <taxon>Sordariomycetes</taxon>
        <taxon>Sordariomycetidae</taxon>
        <taxon>Sordariales</taxon>
        <taxon>Podosporaceae</taxon>
        <taxon>Podospora</taxon>
    </lineage>
</organism>
<evidence type="ECO:0000256" key="7">
    <source>
        <dbReference type="ARBA" id="ARBA00023128"/>
    </source>
</evidence>
<evidence type="ECO:0000256" key="5">
    <source>
        <dbReference type="ARBA" id="ARBA00022692"/>
    </source>
</evidence>
<evidence type="ECO:0000256" key="6">
    <source>
        <dbReference type="ARBA" id="ARBA00022989"/>
    </source>
</evidence>
<evidence type="ECO:0000313" key="12">
    <source>
        <dbReference type="Proteomes" id="UP001301958"/>
    </source>
</evidence>
<evidence type="ECO:0000256" key="3">
    <source>
        <dbReference type="ARBA" id="ARBA00009366"/>
    </source>
</evidence>
<name>A0AAN7BT97_9PEZI</name>
<keyword evidence="6" id="KW-1133">Transmembrane helix</keyword>
<keyword evidence="5" id="KW-0812">Transmembrane</keyword>
<keyword evidence="12" id="KW-1185">Reference proteome</keyword>
<evidence type="ECO:0000313" key="11">
    <source>
        <dbReference type="EMBL" id="KAK4229251.1"/>
    </source>
</evidence>
<dbReference type="GO" id="GO:0031966">
    <property type="term" value="C:mitochondrial membrane"/>
    <property type="evidence" value="ECO:0007669"/>
    <property type="project" value="UniProtKB-SubCell"/>
</dbReference>
<sequence>MPESPISGRPLPSSFDNDRQYQETALQKMVRRLKEEPLIPIGVALTVAAFVSAYRSIRRGDSVNANKMFRARVAAQGFTIACMVAGSYYYKEDREKLKELWMLEQKQKHEEKNLKWIRELEARDEEEKILKQALESRKKRIADERRAGGTGTEDLAFRAKLKRDAKKELAEKKEGTVPSEEEEKKKQETGGVLASLGGWFGKPKPEAAAEVAGSSSKPEATKSTEK</sequence>
<dbReference type="GO" id="GO:0097250">
    <property type="term" value="P:mitochondrial respirasome assembly"/>
    <property type="evidence" value="ECO:0007669"/>
    <property type="project" value="TreeGrafter"/>
</dbReference>
<reference evidence="11" key="1">
    <citation type="journal article" date="2023" name="Mol. Phylogenet. Evol.">
        <title>Genome-scale phylogeny and comparative genomics of the fungal order Sordariales.</title>
        <authorList>
            <person name="Hensen N."/>
            <person name="Bonometti L."/>
            <person name="Westerberg I."/>
            <person name="Brannstrom I.O."/>
            <person name="Guillou S."/>
            <person name="Cros-Aarteil S."/>
            <person name="Calhoun S."/>
            <person name="Haridas S."/>
            <person name="Kuo A."/>
            <person name="Mondo S."/>
            <person name="Pangilinan J."/>
            <person name="Riley R."/>
            <person name="LaButti K."/>
            <person name="Andreopoulos B."/>
            <person name="Lipzen A."/>
            <person name="Chen C."/>
            <person name="Yan M."/>
            <person name="Daum C."/>
            <person name="Ng V."/>
            <person name="Clum A."/>
            <person name="Steindorff A."/>
            <person name="Ohm R.A."/>
            <person name="Martin F."/>
            <person name="Silar P."/>
            <person name="Natvig D.O."/>
            <person name="Lalanne C."/>
            <person name="Gautier V."/>
            <person name="Ament-Velasquez S.L."/>
            <person name="Kruys A."/>
            <person name="Hutchinson M.I."/>
            <person name="Powell A.J."/>
            <person name="Barry K."/>
            <person name="Miller A.N."/>
            <person name="Grigoriev I.V."/>
            <person name="Debuchy R."/>
            <person name="Gladieux P."/>
            <person name="Hiltunen Thoren M."/>
            <person name="Johannesson H."/>
        </authorList>
    </citation>
    <scope>NUCLEOTIDE SEQUENCE</scope>
    <source>
        <strain evidence="11">CBS 990.96</strain>
    </source>
</reference>
<accession>A0AAN7BT97</accession>
<dbReference type="AlphaFoldDB" id="A0AAN7BT97"/>
<proteinExistence type="inferred from homology"/>
<comment type="similarity">
    <text evidence="3">Belongs to the RCF1 family.</text>
</comment>
<feature type="domain" description="HIG1" evidence="10">
    <location>
        <begin position="10"/>
        <end position="101"/>
    </location>
</feature>
<gene>
    <name evidence="11" type="ORF">QBC38DRAFT_472976</name>
</gene>
<dbReference type="Pfam" id="PF04588">
    <property type="entry name" value="HIG_1_N"/>
    <property type="match status" value="1"/>
</dbReference>
<evidence type="ECO:0000256" key="4">
    <source>
        <dbReference type="ARBA" id="ARBA00011565"/>
    </source>
</evidence>
<dbReference type="InterPro" id="IPR007667">
    <property type="entry name" value="Hypoxia_induced_domain"/>
</dbReference>
<reference evidence="11" key="2">
    <citation type="submission" date="2023-05" db="EMBL/GenBank/DDBJ databases">
        <authorList>
            <consortium name="Lawrence Berkeley National Laboratory"/>
            <person name="Steindorff A."/>
            <person name="Hensen N."/>
            <person name="Bonometti L."/>
            <person name="Westerberg I."/>
            <person name="Brannstrom I.O."/>
            <person name="Guillou S."/>
            <person name="Cros-Aarteil S."/>
            <person name="Calhoun S."/>
            <person name="Haridas S."/>
            <person name="Kuo A."/>
            <person name="Mondo S."/>
            <person name="Pangilinan J."/>
            <person name="Riley R."/>
            <person name="Labutti K."/>
            <person name="Andreopoulos B."/>
            <person name="Lipzen A."/>
            <person name="Chen C."/>
            <person name="Yanf M."/>
            <person name="Daum C."/>
            <person name="Ng V."/>
            <person name="Clum A."/>
            <person name="Ohm R."/>
            <person name="Martin F."/>
            <person name="Silar P."/>
            <person name="Natvig D."/>
            <person name="Lalanne C."/>
            <person name="Gautier V."/>
            <person name="Ament-Velasquez S.L."/>
            <person name="Kruys A."/>
            <person name="Hutchinson M.I."/>
            <person name="Powell A.J."/>
            <person name="Barry K."/>
            <person name="Miller A.N."/>
            <person name="Grigoriev I.V."/>
            <person name="Debuchy R."/>
            <person name="Gladieux P."/>
            <person name="Thoren M.H."/>
            <person name="Johannesson H."/>
        </authorList>
    </citation>
    <scope>NUCLEOTIDE SEQUENCE</scope>
    <source>
        <strain evidence="11">CBS 990.96</strain>
    </source>
</reference>
<dbReference type="InterPro" id="IPR050355">
    <property type="entry name" value="RCF1"/>
</dbReference>
<evidence type="ECO:0000259" key="10">
    <source>
        <dbReference type="PROSITE" id="PS51503"/>
    </source>
</evidence>
<evidence type="ECO:0000256" key="8">
    <source>
        <dbReference type="ARBA" id="ARBA00023136"/>
    </source>
</evidence>
<comment type="caution">
    <text evidence="11">The sequence shown here is derived from an EMBL/GenBank/DDBJ whole genome shotgun (WGS) entry which is preliminary data.</text>
</comment>
<comment type="subcellular location">
    <subcellularLocation>
        <location evidence="2">Mitochondrion membrane</location>
    </subcellularLocation>
</comment>